<dbReference type="AlphaFoldDB" id="A0A0F8YHF3"/>
<reference evidence="1" key="1">
    <citation type="journal article" date="2015" name="Nature">
        <title>Complex archaea that bridge the gap between prokaryotes and eukaryotes.</title>
        <authorList>
            <person name="Spang A."/>
            <person name="Saw J.H."/>
            <person name="Jorgensen S.L."/>
            <person name="Zaremba-Niedzwiedzka K."/>
            <person name="Martijn J."/>
            <person name="Lind A.E."/>
            <person name="van Eijk R."/>
            <person name="Schleper C."/>
            <person name="Guy L."/>
            <person name="Ettema T.J."/>
        </authorList>
    </citation>
    <scope>NUCLEOTIDE SEQUENCE</scope>
</reference>
<organism evidence="1">
    <name type="scientific">marine sediment metagenome</name>
    <dbReference type="NCBI Taxonomy" id="412755"/>
    <lineage>
        <taxon>unclassified sequences</taxon>
        <taxon>metagenomes</taxon>
        <taxon>ecological metagenomes</taxon>
    </lineage>
</organism>
<sequence length="63" mass="6964">MKIIPVALNHCIIELDNGEFLDVNDGTSVPKGTVVFKLMDPTEKRLIVATSITYDATVRISME</sequence>
<gene>
    <name evidence="1" type="ORF">LCGC14_2819450</name>
</gene>
<proteinExistence type="predicted"/>
<dbReference type="EMBL" id="LAZR01053394">
    <property type="protein sequence ID" value="KKK80842.1"/>
    <property type="molecule type" value="Genomic_DNA"/>
</dbReference>
<evidence type="ECO:0000313" key="1">
    <source>
        <dbReference type="EMBL" id="KKK80842.1"/>
    </source>
</evidence>
<protein>
    <submittedName>
        <fullName evidence="1">Uncharacterized protein</fullName>
    </submittedName>
</protein>
<accession>A0A0F8YHF3</accession>
<comment type="caution">
    <text evidence="1">The sequence shown here is derived from an EMBL/GenBank/DDBJ whole genome shotgun (WGS) entry which is preliminary data.</text>
</comment>
<name>A0A0F8YHF3_9ZZZZ</name>